<accession>A0A136J8F3</accession>
<dbReference type="AlphaFoldDB" id="A0A136J8F3"/>
<evidence type="ECO:0000313" key="1">
    <source>
        <dbReference type="EMBL" id="KXJ93424.1"/>
    </source>
</evidence>
<dbReference type="EMBL" id="KQ964248">
    <property type="protein sequence ID" value="KXJ93424.1"/>
    <property type="molecule type" value="Genomic_DNA"/>
</dbReference>
<organism evidence="1 2">
    <name type="scientific">Microdochium bolleyi</name>
    <dbReference type="NCBI Taxonomy" id="196109"/>
    <lineage>
        <taxon>Eukaryota</taxon>
        <taxon>Fungi</taxon>
        <taxon>Dikarya</taxon>
        <taxon>Ascomycota</taxon>
        <taxon>Pezizomycotina</taxon>
        <taxon>Sordariomycetes</taxon>
        <taxon>Xylariomycetidae</taxon>
        <taxon>Xylariales</taxon>
        <taxon>Microdochiaceae</taxon>
        <taxon>Microdochium</taxon>
    </lineage>
</organism>
<gene>
    <name evidence="1" type="ORF">Micbo1qcDRAFT_203501</name>
</gene>
<keyword evidence="2" id="KW-1185">Reference proteome</keyword>
<dbReference type="Proteomes" id="UP000070501">
    <property type="component" value="Unassembled WGS sequence"/>
</dbReference>
<sequence>MAVEALTADISHFIELVVDENLANGDMVLQHVSQRQEVVAALNERDDGMFLLVVFQIKLLSSLRAG</sequence>
<dbReference type="InParanoid" id="A0A136J8F3"/>
<protein>
    <submittedName>
        <fullName evidence="1">Uncharacterized protein</fullName>
    </submittedName>
</protein>
<reference evidence="2" key="1">
    <citation type="submission" date="2016-02" db="EMBL/GenBank/DDBJ databases">
        <title>Draft genome sequence of Microdochium bolleyi, a fungal endophyte of beachgrass.</title>
        <authorList>
            <consortium name="DOE Joint Genome Institute"/>
            <person name="David A.S."/>
            <person name="May G."/>
            <person name="Haridas S."/>
            <person name="Lim J."/>
            <person name="Wang M."/>
            <person name="Labutti K."/>
            <person name="Lipzen A."/>
            <person name="Barry K."/>
            <person name="Grigoriev I.V."/>
        </authorList>
    </citation>
    <scope>NUCLEOTIDE SEQUENCE [LARGE SCALE GENOMIC DNA]</scope>
    <source>
        <strain evidence="2">J235TASD1</strain>
    </source>
</reference>
<name>A0A136J8F3_9PEZI</name>
<proteinExistence type="predicted"/>
<evidence type="ECO:0000313" key="2">
    <source>
        <dbReference type="Proteomes" id="UP000070501"/>
    </source>
</evidence>